<name>A0ABR0YTX9_HUSHU</name>
<evidence type="ECO:0000256" key="10">
    <source>
        <dbReference type="ARBA" id="ARBA00038378"/>
    </source>
</evidence>
<evidence type="ECO:0000313" key="14">
    <source>
        <dbReference type="Proteomes" id="UP001369086"/>
    </source>
</evidence>
<comment type="subcellular location">
    <subcellularLocation>
        <location evidence="1">Cytoplasm</location>
        <location evidence="1">Cytoskeleton</location>
        <location evidence="1">Flagellum axoneme</location>
    </subcellularLocation>
</comment>
<evidence type="ECO:0000256" key="2">
    <source>
        <dbReference type="ARBA" id="ARBA00022490"/>
    </source>
</evidence>
<keyword evidence="8" id="KW-0206">Cytoskeleton</keyword>
<reference evidence="13 14" key="1">
    <citation type="submission" date="2021-05" db="EMBL/GenBank/DDBJ databases">
        <authorList>
            <person name="Zahm M."/>
            <person name="Klopp C."/>
            <person name="Cabau C."/>
            <person name="Kuhl H."/>
            <person name="Suciu R."/>
            <person name="Ciorpac M."/>
            <person name="Holostenco D."/>
            <person name="Gessner J."/>
            <person name="Wuertz S."/>
            <person name="Hohne C."/>
            <person name="Stock M."/>
            <person name="Gislard M."/>
            <person name="Lluch J."/>
            <person name="Milhes M."/>
            <person name="Lampietro C."/>
            <person name="Lopez Roques C."/>
            <person name="Donnadieu C."/>
            <person name="Du K."/>
            <person name="Schartl M."/>
            <person name="Guiguen Y."/>
        </authorList>
    </citation>
    <scope>NUCLEOTIDE SEQUENCE [LARGE SCALE GENOMIC DNA]</scope>
    <source>
        <strain evidence="13">Hh-F2</strain>
        <tissue evidence="13">Blood</tissue>
    </source>
</reference>
<sequence length="539" mass="62866">MSRLYDTIEPSVVDEEMLKKAVEEQGPKDQAGRIAKEEGIHFRDVTQLRLDFKNILKIDNLWQFTALTKLQLDNNIIEKIQGLDSLINLVWLDLSFNNIEVIEGLDALVKLEDLSLYNNRISEIANIDTLYNLQVLSIGNNSLDQLENLIYLRRFKRLRSLNLAGNPIYEDENYKMFIAAYLPELVYLDFRLVDENTREVANLQYQYAIDEIKHNENMAQRKLTEELQKQEELELHKAAYVEFLNGSFLFDSMYSEDPETAKLAYLPGVHLLLESYPLKHYRSKFVAICQQIFENGLKQQVKREAEVASFFECLREAIESNQDKGSEKVAGFEEKKREIFSELHQLTDMSLLETRIAQYNKEINELCDSLMMLELQLLDQLEDIIKDFERNISDMMTGFIEFVQGIYPFTQLSARALTISQCRDLENNHHEKLLEIAINTLEKVLKNEFVEDVPDEVRMLFVDKDTVVNAVSASHDIHLLKIDNREDDLITQANGWTTALVEKVHSDEVKRNRKRISEINIYIDYLRDEMENLDLPDSV</sequence>
<accession>A0ABR0YTX9</accession>
<feature type="coiled-coil region" evidence="12">
    <location>
        <begin position="349"/>
        <end position="398"/>
    </location>
</feature>
<keyword evidence="6 12" id="KW-0175">Coiled coil</keyword>
<keyword evidence="9" id="KW-0966">Cell projection</keyword>
<keyword evidence="14" id="KW-1185">Reference proteome</keyword>
<comment type="caution">
    <text evidence="13">The sequence shown here is derived from an EMBL/GenBank/DDBJ whole genome shotgun (WGS) entry which is preliminary data.</text>
</comment>
<dbReference type="EMBL" id="JAHFZB010000023">
    <property type="protein sequence ID" value="KAK6476055.1"/>
    <property type="molecule type" value="Genomic_DNA"/>
</dbReference>
<protein>
    <recommendedName>
        <fullName evidence="11">Dynein regulatory complex subunit 3</fullName>
    </recommendedName>
</protein>
<dbReference type="PANTHER" id="PTHR45973">
    <property type="entry name" value="PROTEIN PHOSPHATASE 1 REGULATORY SUBUNIT SDS22-RELATED"/>
    <property type="match status" value="1"/>
</dbReference>
<evidence type="ECO:0000313" key="13">
    <source>
        <dbReference type="EMBL" id="KAK6476055.1"/>
    </source>
</evidence>
<gene>
    <name evidence="13" type="ORF">HHUSO_G24070</name>
</gene>
<evidence type="ECO:0000256" key="5">
    <source>
        <dbReference type="ARBA" id="ARBA00022846"/>
    </source>
</evidence>
<evidence type="ECO:0000256" key="8">
    <source>
        <dbReference type="ARBA" id="ARBA00023212"/>
    </source>
</evidence>
<evidence type="ECO:0000256" key="9">
    <source>
        <dbReference type="ARBA" id="ARBA00023273"/>
    </source>
</evidence>
<keyword evidence="2" id="KW-0963">Cytoplasm</keyword>
<comment type="similarity">
    <text evidence="10">Belongs to the DRC3 family.</text>
</comment>
<evidence type="ECO:0000256" key="4">
    <source>
        <dbReference type="ARBA" id="ARBA00022737"/>
    </source>
</evidence>
<dbReference type="InterPro" id="IPR050576">
    <property type="entry name" value="Cilia_flagella_integrity"/>
</dbReference>
<evidence type="ECO:0000256" key="12">
    <source>
        <dbReference type="SAM" id="Coils"/>
    </source>
</evidence>
<dbReference type="Gene3D" id="3.80.10.10">
    <property type="entry name" value="Ribonuclease Inhibitor"/>
    <property type="match status" value="1"/>
</dbReference>
<evidence type="ECO:0000256" key="1">
    <source>
        <dbReference type="ARBA" id="ARBA00004611"/>
    </source>
</evidence>
<organism evidence="13 14">
    <name type="scientific">Huso huso</name>
    <name type="common">Beluga</name>
    <name type="synonym">Acipenser huso</name>
    <dbReference type="NCBI Taxonomy" id="61971"/>
    <lineage>
        <taxon>Eukaryota</taxon>
        <taxon>Metazoa</taxon>
        <taxon>Chordata</taxon>
        <taxon>Craniata</taxon>
        <taxon>Vertebrata</taxon>
        <taxon>Euteleostomi</taxon>
        <taxon>Actinopterygii</taxon>
        <taxon>Chondrostei</taxon>
        <taxon>Acipenseriformes</taxon>
        <taxon>Acipenseridae</taxon>
        <taxon>Huso</taxon>
    </lineage>
</organism>
<proteinExistence type="inferred from homology"/>
<dbReference type="Proteomes" id="UP001369086">
    <property type="component" value="Unassembled WGS sequence"/>
</dbReference>
<keyword evidence="4" id="KW-0677">Repeat</keyword>
<evidence type="ECO:0000256" key="6">
    <source>
        <dbReference type="ARBA" id="ARBA00023054"/>
    </source>
</evidence>
<dbReference type="InterPro" id="IPR032675">
    <property type="entry name" value="LRR_dom_sf"/>
</dbReference>
<dbReference type="SUPFAM" id="SSF52075">
    <property type="entry name" value="Outer arm dynein light chain 1"/>
    <property type="match status" value="1"/>
</dbReference>
<dbReference type="SMART" id="SM00365">
    <property type="entry name" value="LRR_SD22"/>
    <property type="match status" value="4"/>
</dbReference>
<dbReference type="InterPro" id="IPR001611">
    <property type="entry name" value="Leu-rich_rpt"/>
</dbReference>
<evidence type="ECO:0000256" key="3">
    <source>
        <dbReference type="ARBA" id="ARBA00022614"/>
    </source>
</evidence>
<keyword evidence="3" id="KW-0433">Leucine-rich repeat</keyword>
<dbReference type="PANTHER" id="PTHR45973:SF12">
    <property type="entry name" value="DYNEIN REGULATORY COMPLEX SUBUNIT 3"/>
    <property type="match status" value="1"/>
</dbReference>
<evidence type="ECO:0000256" key="11">
    <source>
        <dbReference type="ARBA" id="ARBA00040950"/>
    </source>
</evidence>
<dbReference type="PROSITE" id="PS51450">
    <property type="entry name" value="LRR"/>
    <property type="match status" value="4"/>
</dbReference>
<keyword evidence="7" id="KW-0969">Cilium</keyword>
<dbReference type="Pfam" id="PF14580">
    <property type="entry name" value="LRR_9"/>
    <property type="match status" value="1"/>
</dbReference>
<evidence type="ECO:0000256" key="7">
    <source>
        <dbReference type="ARBA" id="ARBA00023069"/>
    </source>
</evidence>
<keyword evidence="5" id="KW-0282">Flagellum</keyword>